<dbReference type="InterPro" id="IPR003594">
    <property type="entry name" value="HATPase_dom"/>
</dbReference>
<keyword evidence="6" id="KW-0597">Phosphoprotein</keyword>
<evidence type="ECO:0000256" key="6">
    <source>
        <dbReference type="ARBA" id="ARBA00022553"/>
    </source>
</evidence>
<keyword evidence="8 15" id="KW-0812">Transmembrane</keyword>
<evidence type="ECO:0000256" key="12">
    <source>
        <dbReference type="ARBA" id="ARBA00022989"/>
    </source>
</evidence>
<dbReference type="Pfam" id="PF12729">
    <property type="entry name" value="4HB_MCP_1"/>
    <property type="match status" value="1"/>
</dbReference>
<dbReference type="CDD" id="cd06225">
    <property type="entry name" value="HAMP"/>
    <property type="match status" value="1"/>
</dbReference>
<dbReference type="SMART" id="SM00388">
    <property type="entry name" value="HisKA"/>
    <property type="match status" value="1"/>
</dbReference>
<dbReference type="InterPro" id="IPR036890">
    <property type="entry name" value="HATPase_C_sf"/>
</dbReference>
<dbReference type="InterPro" id="IPR036097">
    <property type="entry name" value="HisK_dim/P_sf"/>
</dbReference>
<dbReference type="GO" id="GO:0000155">
    <property type="term" value="F:phosphorelay sensor kinase activity"/>
    <property type="evidence" value="ECO:0007669"/>
    <property type="project" value="InterPro"/>
</dbReference>
<dbReference type="Gene3D" id="3.30.565.10">
    <property type="entry name" value="Histidine kinase-like ATPase, C-terminal domain"/>
    <property type="match status" value="1"/>
</dbReference>
<evidence type="ECO:0000256" key="3">
    <source>
        <dbReference type="ARBA" id="ARBA00004236"/>
    </source>
</evidence>
<dbReference type="EMBL" id="QEAS01000001">
    <property type="protein sequence ID" value="PWG82409.1"/>
    <property type="molecule type" value="Genomic_DNA"/>
</dbReference>
<protein>
    <recommendedName>
        <fullName evidence="4">histidine kinase</fullName>
        <ecNumber evidence="4">2.7.13.3</ecNumber>
    </recommendedName>
</protein>
<dbReference type="PROSITE" id="PS50112">
    <property type="entry name" value="PAS"/>
    <property type="match status" value="1"/>
</dbReference>
<dbReference type="InterPro" id="IPR050351">
    <property type="entry name" value="BphY/WalK/GraS-like"/>
</dbReference>
<evidence type="ECO:0000256" key="15">
    <source>
        <dbReference type="SAM" id="Phobius"/>
    </source>
</evidence>
<dbReference type="Pfam" id="PF00989">
    <property type="entry name" value="PAS"/>
    <property type="match status" value="1"/>
</dbReference>
<dbReference type="GO" id="GO:0000156">
    <property type="term" value="F:phosphorelay response regulator activity"/>
    <property type="evidence" value="ECO:0007669"/>
    <property type="project" value="TreeGrafter"/>
</dbReference>
<dbReference type="InterPro" id="IPR003661">
    <property type="entry name" value="HisK_dim/P_dom"/>
</dbReference>
<dbReference type="GO" id="GO:0006355">
    <property type="term" value="P:regulation of DNA-templated transcription"/>
    <property type="evidence" value="ECO:0007669"/>
    <property type="project" value="InterPro"/>
</dbReference>
<dbReference type="InterPro" id="IPR024478">
    <property type="entry name" value="HlyB_4HB_MCP"/>
</dbReference>
<dbReference type="CDD" id="cd00082">
    <property type="entry name" value="HisKA"/>
    <property type="match status" value="1"/>
</dbReference>
<evidence type="ECO:0000256" key="13">
    <source>
        <dbReference type="ARBA" id="ARBA00023012"/>
    </source>
</evidence>
<evidence type="ECO:0000256" key="9">
    <source>
        <dbReference type="ARBA" id="ARBA00022741"/>
    </source>
</evidence>
<comment type="caution">
    <text evidence="19">The sequence shown here is derived from an EMBL/GenBank/DDBJ whole genome shotgun (WGS) entry which is preliminary data.</text>
</comment>
<evidence type="ECO:0000256" key="8">
    <source>
        <dbReference type="ARBA" id="ARBA00022692"/>
    </source>
</evidence>
<evidence type="ECO:0000259" key="17">
    <source>
        <dbReference type="PROSITE" id="PS50112"/>
    </source>
</evidence>
<dbReference type="PANTHER" id="PTHR42878:SF7">
    <property type="entry name" value="SENSOR HISTIDINE KINASE GLRK"/>
    <property type="match status" value="1"/>
</dbReference>
<dbReference type="InterPro" id="IPR004358">
    <property type="entry name" value="Sig_transdc_His_kin-like_C"/>
</dbReference>
<dbReference type="Pfam" id="PF00672">
    <property type="entry name" value="HAMP"/>
    <property type="match status" value="1"/>
</dbReference>
<feature type="domain" description="HAMP" evidence="18">
    <location>
        <begin position="172"/>
        <end position="224"/>
    </location>
</feature>
<dbReference type="SMART" id="SM00387">
    <property type="entry name" value="HATPase_c"/>
    <property type="match status" value="1"/>
</dbReference>
<reference evidence="19 20" key="1">
    <citation type="submission" date="2018-04" db="EMBL/GenBank/DDBJ databases">
        <title>Pedobacter chongqingensis sp. nov., isolated from a rottenly hemp rope.</title>
        <authorList>
            <person name="Cai Y."/>
        </authorList>
    </citation>
    <scope>NUCLEOTIDE SEQUENCE [LARGE SCALE GENOMIC DNA]</scope>
    <source>
        <strain evidence="19 20">FJ4-8</strain>
    </source>
</reference>
<keyword evidence="12 15" id="KW-1133">Transmembrane helix</keyword>
<dbReference type="Gene3D" id="6.10.340.10">
    <property type="match status" value="1"/>
</dbReference>
<keyword evidence="5" id="KW-1003">Cell membrane</keyword>
<dbReference type="GO" id="GO:0005524">
    <property type="term" value="F:ATP binding"/>
    <property type="evidence" value="ECO:0007669"/>
    <property type="project" value="UniProtKB-KW"/>
</dbReference>
<dbReference type="Proteomes" id="UP000245647">
    <property type="component" value="Unassembled WGS sequence"/>
</dbReference>
<evidence type="ECO:0000256" key="10">
    <source>
        <dbReference type="ARBA" id="ARBA00022777"/>
    </source>
</evidence>
<dbReference type="SMART" id="SM00091">
    <property type="entry name" value="PAS"/>
    <property type="match status" value="1"/>
</dbReference>
<keyword evidence="13" id="KW-0902">Two-component regulatory system</keyword>
<dbReference type="InterPro" id="IPR035965">
    <property type="entry name" value="PAS-like_dom_sf"/>
</dbReference>
<dbReference type="GO" id="GO:0030295">
    <property type="term" value="F:protein kinase activator activity"/>
    <property type="evidence" value="ECO:0007669"/>
    <property type="project" value="TreeGrafter"/>
</dbReference>
<dbReference type="GO" id="GO:0005886">
    <property type="term" value="C:plasma membrane"/>
    <property type="evidence" value="ECO:0007669"/>
    <property type="project" value="UniProtKB-SubCell"/>
</dbReference>
<dbReference type="InterPro" id="IPR013767">
    <property type="entry name" value="PAS_fold"/>
</dbReference>
<dbReference type="SMART" id="SM00304">
    <property type="entry name" value="HAMP"/>
    <property type="match status" value="1"/>
</dbReference>
<feature type="transmembrane region" description="Helical" evidence="15">
    <location>
        <begin position="148"/>
        <end position="170"/>
    </location>
</feature>
<dbReference type="PANTHER" id="PTHR42878">
    <property type="entry name" value="TWO-COMPONENT HISTIDINE KINASE"/>
    <property type="match status" value="1"/>
</dbReference>
<dbReference type="PRINTS" id="PR00344">
    <property type="entry name" value="BCTRLSENSOR"/>
</dbReference>
<dbReference type="RefSeq" id="WP_109413828.1">
    <property type="nucleotide sequence ID" value="NZ_QEAS01000001.1"/>
</dbReference>
<dbReference type="InterPro" id="IPR005467">
    <property type="entry name" value="His_kinase_dom"/>
</dbReference>
<dbReference type="InterPro" id="IPR000014">
    <property type="entry name" value="PAS"/>
</dbReference>
<dbReference type="EC" id="2.7.13.3" evidence="4"/>
<evidence type="ECO:0000256" key="1">
    <source>
        <dbReference type="ARBA" id="ARBA00000085"/>
    </source>
</evidence>
<dbReference type="FunFam" id="3.30.565.10:FF:000023">
    <property type="entry name" value="PAS domain-containing sensor histidine kinase"/>
    <property type="match status" value="1"/>
</dbReference>
<keyword evidence="14 15" id="KW-0472">Membrane</keyword>
<organism evidence="19 20">
    <name type="scientific">Pararcticibacter amylolyticus</name>
    <dbReference type="NCBI Taxonomy" id="2173175"/>
    <lineage>
        <taxon>Bacteria</taxon>
        <taxon>Pseudomonadati</taxon>
        <taxon>Bacteroidota</taxon>
        <taxon>Sphingobacteriia</taxon>
        <taxon>Sphingobacteriales</taxon>
        <taxon>Sphingobacteriaceae</taxon>
        <taxon>Pararcticibacter</taxon>
    </lineage>
</organism>
<name>A0A2U2PMK5_9SPHI</name>
<dbReference type="SUPFAM" id="SSF55874">
    <property type="entry name" value="ATPase domain of HSP90 chaperone/DNA topoisomerase II/histidine kinase"/>
    <property type="match status" value="1"/>
</dbReference>
<dbReference type="PROSITE" id="PS50885">
    <property type="entry name" value="HAMP"/>
    <property type="match status" value="1"/>
</dbReference>
<evidence type="ECO:0000256" key="11">
    <source>
        <dbReference type="ARBA" id="ARBA00022840"/>
    </source>
</evidence>
<comment type="subcellular location">
    <subcellularLocation>
        <location evidence="3">Cell membrane</location>
    </subcellularLocation>
    <subcellularLocation>
        <location evidence="2">Membrane</location>
        <topology evidence="2">Multi-pass membrane protein</topology>
    </subcellularLocation>
</comment>
<proteinExistence type="predicted"/>
<evidence type="ECO:0000256" key="4">
    <source>
        <dbReference type="ARBA" id="ARBA00012438"/>
    </source>
</evidence>
<evidence type="ECO:0000259" key="18">
    <source>
        <dbReference type="PROSITE" id="PS50885"/>
    </source>
</evidence>
<dbReference type="GO" id="GO:0007234">
    <property type="term" value="P:osmosensory signaling via phosphorelay pathway"/>
    <property type="evidence" value="ECO:0007669"/>
    <property type="project" value="TreeGrafter"/>
</dbReference>
<evidence type="ECO:0000313" key="19">
    <source>
        <dbReference type="EMBL" id="PWG82409.1"/>
    </source>
</evidence>
<keyword evidence="11" id="KW-0067">ATP-binding</keyword>
<evidence type="ECO:0000256" key="5">
    <source>
        <dbReference type="ARBA" id="ARBA00022475"/>
    </source>
</evidence>
<dbReference type="Gene3D" id="3.30.450.20">
    <property type="entry name" value="PAS domain"/>
    <property type="match status" value="1"/>
</dbReference>
<dbReference type="Gene3D" id="1.10.287.130">
    <property type="match status" value="1"/>
</dbReference>
<dbReference type="AlphaFoldDB" id="A0A2U2PMK5"/>
<dbReference type="PROSITE" id="PS50109">
    <property type="entry name" value="HIS_KIN"/>
    <property type="match status" value="1"/>
</dbReference>
<dbReference type="Pfam" id="PF02518">
    <property type="entry name" value="HATPase_c"/>
    <property type="match status" value="1"/>
</dbReference>
<gene>
    <name evidence="19" type="ORF">DDR33_00640</name>
</gene>
<evidence type="ECO:0000259" key="16">
    <source>
        <dbReference type="PROSITE" id="PS50109"/>
    </source>
</evidence>
<feature type="domain" description="Histidine kinase" evidence="16">
    <location>
        <begin position="367"/>
        <end position="585"/>
    </location>
</feature>
<dbReference type="SUPFAM" id="SSF55785">
    <property type="entry name" value="PYP-like sensor domain (PAS domain)"/>
    <property type="match status" value="1"/>
</dbReference>
<evidence type="ECO:0000313" key="20">
    <source>
        <dbReference type="Proteomes" id="UP000245647"/>
    </source>
</evidence>
<keyword evidence="10 19" id="KW-0418">Kinase</keyword>
<evidence type="ECO:0000256" key="2">
    <source>
        <dbReference type="ARBA" id="ARBA00004141"/>
    </source>
</evidence>
<keyword evidence="9" id="KW-0547">Nucleotide-binding</keyword>
<dbReference type="SUPFAM" id="SSF158472">
    <property type="entry name" value="HAMP domain-like"/>
    <property type="match status" value="1"/>
</dbReference>
<keyword evidence="20" id="KW-1185">Reference proteome</keyword>
<dbReference type="Pfam" id="PF00512">
    <property type="entry name" value="HisKA"/>
    <property type="match status" value="1"/>
</dbReference>
<comment type="catalytic activity">
    <reaction evidence="1">
        <text>ATP + protein L-histidine = ADP + protein N-phospho-L-histidine.</text>
        <dbReference type="EC" id="2.7.13.3"/>
    </reaction>
</comment>
<accession>A0A2U2PMK5</accession>
<dbReference type="InterPro" id="IPR003660">
    <property type="entry name" value="HAMP_dom"/>
</dbReference>
<evidence type="ECO:0000256" key="7">
    <source>
        <dbReference type="ARBA" id="ARBA00022679"/>
    </source>
</evidence>
<keyword evidence="7" id="KW-0808">Transferase</keyword>
<evidence type="ECO:0000256" key="14">
    <source>
        <dbReference type="ARBA" id="ARBA00023136"/>
    </source>
</evidence>
<sequence length="585" mass="65998">MKIKTKLRLGFGFLFVIIMAFGAMGIYYINRISESSKVILKDNYETLRYTRAMEEILNEHNVPLKGGALKTFNSNFLSESRNVTEEGESEEVLALKEQVKILNSSTTSATGRDAALRRVRKHLLNIEDLNMQAIVRKNNAAQESVNKAAAYLGLIGSFTFLILFTFVVNFPGYVANPIRELSEGIRQISRRNYKQRLHFKTNDEFAELAASFNEMASRLDEWENSSLATIRSEKLRIEAIIENMHDPIIGLNEKAEVLFINKAAENILNLDQQKTTGQVATEIAAGNDLLRTILDKNANDRLLKIFANGKESFFSMESREIEVPAYPAGDTERAFQVTSVPAGTVYILRNITEFKERDEAKTNFIATISHELKTPISSIKMSLKLLKDQRVGNLNGEQDELISHIKDDTDRLLKITTELLDLSQVETGNIQLNLKRTHPLEIVNYAIEAMRFQSEQKGVQLELISRHHLPDINIDTEKTAWVLINFLSNALRYSSEKSKIIIQLNQVNGEIEFSVKDFGKGIEDQYIQRLFDRYFQIPADGQNKSGSGLGLAISKEFIEAQNGRIWVESALGEGSKFSFAIPAAG</sequence>
<feature type="domain" description="PAS" evidence="17">
    <location>
        <begin position="233"/>
        <end position="278"/>
    </location>
</feature>
<feature type="transmembrane region" description="Helical" evidence="15">
    <location>
        <begin position="7"/>
        <end position="29"/>
    </location>
</feature>
<dbReference type="SUPFAM" id="SSF47384">
    <property type="entry name" value="Homodimeric domain of signal transducing histidine kinase"/>
    <property type="match status" value="1"/>
</dbReference>
<dbReference type="OrthoDB" id="9813151at2"/>